<feature type="compositionally biased region" description="Pro residues" evidence="1">
    <location>
        <begin position="81"/>
        <end position="96"/>
    </location>
</feature>
<evidence type="ECO:0000313" key="4">
    <source>
        <dbReference type="Proteomes" id="UP000322981"/>
    </source>
</evidence>
<organism evidence="3 4">
    <name type="scientific">Thiohalocapsa marina</name>
    <dbReference type="NCBI Taxonomy" id="424902"/>
    <lineage>
        <taxon>Bacteria</taxon>
        <taxon>Pseudomonadati</taxon>
        <taxon>Pseudomonadota</taxon>
        <taxon>Gammaproteobacteria</taxon>
        <taxon>Chromatiales</taxon>
        <taxon>Chromatiaceae</taxon>
        <taxon>Thiohalocapsa</taxon>
    </lineage>
</organism>
<keyword evidence="4" id="KW-1185">Reference proteome</keyword>
<reference evidence="3 4" key="1">
    <citation type="submission" date="2019-09" db="EMBL/GenBank/DDBJ databases">
        <title>Whole-genome sequence of the purple sulfur bacterium Thiohalocapsa marina DSM 19078.</title>
        <authorList>
            <person name="Kyndt J.A."/>
            <person name="Meyer T.E."/>
        </authorList>
    </citation>
    <scope>NUCLEOTIDE SEQUENCE [LARGE SCALE GENOMIC DNA]</scope>
    <source>
        <strain evidence="3 4">DSM 19078</strain>
    </source>
</reference>
<feature type="region of interest" description="Disordered" evidence="1">
    <location>
        <begin position="74"/>
        <end position="101"/>
    </location>
</feature>
<accession>A0A5M8FLM6</accession>
<evidence type="ECO:0000256" key="1">
    <source>
        <dbReference type="SAM" id="MobiDB-lite"/>
    </source>
</evidence>
<dbReference type="EMBL" id="VWXX01000008">
    <property type="protein sequence ID" value="KAA6185637.1"/>
    <property type="molecule type" value="Genomic_DNA"/>
</dbReference>
<dbReference type="AlphaFoldDB" id="A0A5M8FLM6"/>
<proteinExistence type="predicted"/>
<dbReference type="Pfam" id="PF10816">
    <property type="entry name" value="DUF2760"/>
    <property type="match status" value="1"/>
</dbReference>
<evidence type="ECO:0000259" key="2">
    <source>
        <dbReference type="Pfam" id="PF10816"/>
    </source>
</evidence>
<comment type="caution">
    <text evidence="3">The sequence shown here is derived from an EMBL/GenBank/DDBJ whole genome shotgun (WGS) entry which is preliminary data.</text>
</comment>
<dbReference type="InterPro" id="IPR021212">
    <property type="entry name" value="DUF2760"/>
</dbReference>
<dbReference type="RefSeq" id="WP_150092200.1">
    <property type="nucleotide sequence ID" value="NZ_JBFUOH010000003.1"/>
</dbReference>
<protein>
    <submittedName>
        <fullName evidence="3">DUF2760 domain-containing protein</fullName>
    </submittedName>
</protein>
<sequence length="227" mass="24139">MPDLQSPSSRRLIPVRKALGAARHALGIAARKTWVVLRRLPIASYSFARALADADYARTLTDIYVDGASSPVASPAAASPLPTPAAPATPTPPPPAAVLQKGPPDSALVLLGLLQNEGRFVDFLQEDITCYSDQEIGAAARVVHQGCQRVLRENLTIAPVRDEAEGTRITLPKGFDPAAIRPTGNVVGEPPFSGSLVHRGWRAAEVRLPRVASSRDVRILAPAEVEL</sequence>
<dbReference type="Proteomes" id="UP000322981">
    <property type="component" value="Unassembled WGS sequence"/>
</dbReference>
<dbReference type="OrthoDB" id="21395at2"/>
<evidence type="ECO:0000313" key="3">
    <source>
        <dbReference type="EMBL" id="KAA6185637.1"/>
    </source>
</evidence>
<feature type="domain" description="DUF2760" evidence="2">
    <location>
        <begin position="104"/>
        <end position="226"/>
    </location>
</feature>
<gene>
    <name evidence="3" type="ORF">F2Q65_08045</name>
</gene>
<name>A0A5M8FLM6_9GAMM</name>